<proteinExistence type="predicted"/>
<sequence>MEKNRPSPDRLIASIPVPMRVMLGLGLLGLCAWLPAAIALFR</sequence>
<evidence type="ECO:0000256" key="1">
    <source>
        <dbReference type="SAM" id="Phobius"/>
    </source>
</evidence>
<protein>
    <submittedName>
        <fullName evidence="2">Uncharacterized protein</fullName>
    </submittedName>
</protein>
<organism evidence="2 3">
    <name type="scientific">Sediminicoccus rosea</name>
    <dbReference type="NCBI Taxonomy" id="1225128"/>
    <lineage>
        <taxon>Bacteria</taxon>
        <taxon>Pseudomonadati</taxon>
        <taxon>Pseudomonadota</taxon>
        <taxon>Alphaproteobacteria</taxon>
        <taxon>Acetobacterales</taxon>
        <taxon>Roseomonadaceae</taxon>
        <taxon>Sediminicoccus</taxon>
    </lineage>
</organism>
<dbReference type="Proteomes" id="UP001305521">
    <property type="component" value="Chromosome"/>
</dbReference>
<keyword evidence="1" id="KW-0812">Transmembrane</keyword>
<reference evidence="2 3" key="1">
    <citation type="submission" date="2023-11" db="EMBL/GenBank/DDBJ databases">
        <title>Arctic aerobic anoxygenic photoheterotroph Sediminicoccus rosea KRV36 adapts its photosynthesis to long days of polar summer.</title>
        <authorList>
            <person name="Tomasch J."/>
            <person name="Kopejtka K."/>
            <person name="Bily T."/>
            <person name="Gardiner A.T."/>
            <person name="Gardian Z."/>
            <person name="Shivaramu S."/>
            <person name="Koblizek M."/>
            <person name="Engelhardt F."/>
            <person name="Kaftan D."/>
        </authorList>
    </citation>
    <scope>NUCLEOTIDE SEQUENCE [LARGE SCALE GENOMIC DNA]</scope>
    <source>
        <strain evidence="2 3">R-30</strain>
    </source>
</reference>
<keyword evidence="1" id="KW-0472">Membrane</keyword>
<keyword evidence="1" id="KW-1133">Transmembrane helix</keyword>
<gene>
    <name evidence="2" type="ORF">R9Z33_13210</name>
</gene>
<dbReference type="RefSeq" id="WP_318647045.1">
    <property type="nucleotide sequence ID" value="NZ_CP137852.1"/>
</dbReference>
<evidence type="ECO:0000313" key="2">
    <source>
        <dbReference type="EMBL" id="WPB83064.1"/>
    </source>
</evidence>
<keyword evidence="3" id="KW-1185">Reference proteome</keyword>
<evidence type="ECO:0000313" key="3">
    <source>
        <dbReference type="Proteomes" id="UP001305521"/>
    </source>
</evidence>
<accession>A0ABZ0PBS5</accession>
<name>A0ABZ0PBS5_9PROT</name>
<dbReference type="EMBL" id="CP137852">
    <property type="protein sequence ID" value="WPB83064.1"/>
    <property type="molecule type" value="Genomic_DNA"/>
</dbReference>
<feature type="transmembrane region" description="Helical" evidence="1">
    <location>
        <begin position="21"/>
        <end position="41"/>
    </location>
</feature>